<name>A0A368Z8H6_9RHOB</name>
<proteinExistence type="predicted"/>
<dbReference type="EMBL" id="QPJL01000001">
    <property type="protein sequence ID" value="RCW88760.1"/>
    <property type="molecule type" value="Genomic_DNA"/>
</dbReference>
<gene>
    <name evidence="1" type="ORF">DFP89_101196</name>
</gene>
<reference evidence="1 2" key="1">
    <citation type="submission" date="2018-07" db="EMBL/GenBank/DDBJ databases">
        <title>Genomic Encyclopedia of Type Strains, Phase III (KMG-III): the genomes of soil and plant-associated and newly described type strains.</title>
        <authorList>
            <person name="Whitman W."/>
        </authorList>
    </citation>
    <scope>NUCLEOTIDE SEQUENCE [LARGE SCALE GENOMIC DNA]</scope>
    <source>
        <strain evidence="1 2">CECT 8525</strain>
    </source>
</reference>
<protein>
    <submittedName>
        <fullName evidence="1">Uncharacterized protein</fullName>
    </submittedName>
</protein>
<dbReference type="Proteomes" id="UP000253345">
    <property type="component" value="Unassembled WGS sequence"/>
</dbReference>
<keyword evidence="2" id="KW-1185">Reference proteome</keyword>
<accession>A0A368Z8H6</accession>
<comment type="caution">
    <text evidence="1">The sequence shown here is derived from an EMBL/GenBank/DDBJ whole genome shotgun (WGS) entry which is preliminary data.</text>
</comment>
<evidence type="ECO:0000313" key="1">
    <source>
        <dbReference type="EMBL" id="RCW88760.1"/>
    </source>
</evidence>
<dbReference type="RefSeq" id="WP_114347512.1">
    <property type="nucleotide sequence ID" value="NZ_QPJL01000001.1"/>
</dbReference>
<dbReference type="AlphaFoldDB" id="A0A368Z8H6"/>
<evidence type="ECO:0000313" key="2">
    <source>
        <dbReference type="Proteomes" id="UP000253345"/>
    </source>
</evidence>
<organism evidence="1 2">
    <name type="scientific">Paracoccus lutimaris</name>
    <dbReference type="NCBI Taxonomy" id="1490030"/>
    <lineage>
        <taxon>Bacteria</taxon>
        <taxon>Pseudomonadati</taxon>
        <taxon>Pseudomonadota</taxon>
        <taxon>Alphaproteobacteria</taxon>
        <taxon>Rhodobacterales</taxon>
        <taxon>Paracoccaceae</taxon>
        <taxon>Paracoccus</taxon>
    </lineage>
</organism>
<sequence length="639" mass="68875">MTMQDQIIGFRRDRIGARLICLLNVMRLSRKFGVNGKYLWLSEPGGPYPELADPRDFLTAEFVARHIRVVDGPPDLGARRNASAVVPGLSAAAFAATLAEGRRYECDSMSEIVRVMDEPAIEAEAGMRDVAAGLRLAPRLAAALSHARAAIARVGGGDPIAIHVRRGDILDGDPWSYSSWPSKYVPDEFFRAFIAQSTGPVIAFSDTPAAVAHLAQGNPRVVPAGALFDGDSLSPAARDLLELMLMSECAEVGAPSQSAFSRAAAIMGPCQIAALPAALSPETRIAAYDALLDRAIACPDSFHGPGDLAQSLGYAAKHAVTTGRSNELIEMLAGRDGFLDRFPFLYRELAVMAWASGRMQKARRLAQDGLAAPLMRNRDKPQCRQVLLVTESGDKDTIAQDTEAQFLTMLLTGRAAEGPIIPTLAHRLLSQPDNAVARTMQVAPVILPLYTQPAPEGARSGETLPLWLLRLDWAEFLGNPALQRELLQAVGMWQKIKPAADGLDEIEAALAAGDTPAVTAADAARFGHCASVLRLHGRLKRAFALLHWLDAAHPDQPMTHKRLADTCFAAGNRKAGWRWLNSAQQLSGANAMLRLSAAIRATQEADTATAERHLAKAAEHWPGLGLIATVRRDFQPRLP</sequence>
<dbReference type="OrthoDB" id="7060708at2"/>